<evidence type="ECO:0000313" key="2">
    <source>
        <dbReference type="Proteomes" id="UP000051568"/>
    </source>
</evidence>
<proteinExistence type="predicted"/>
<dbReference type="STRING" id="319652.IV80_GL001891"/>
<dbReference type="InterPro" id="IPR052550">
    <property type="entry name" value="Pyrimidine_5'-ntase_YjjG"/>
</dbReference>
<keyword evidence="1" id="KW-0378">Hydrolase</keyword>
<keyword evidence="2" id="KW-1185">Reference proteome</keyword>
<sequence>MKYQNLLFDVDDTLLDFKAAEKQALKGLFNEIQYPLTDEIVSYFRVLNDKMWQRFELGQLDRRTLVNTRFTKLFAHLNEDVDGTKYERIYREFLNQGHQLEPHARELLNSLQDQFNLFIVSNGIASVQEHRLNDSGLMNYFNHVFVSEEVGFQKPRIEFFDYVAKAIAGFTPKNSLIIGDSLTSDIQGGKNAGIDSVWFNPALQPNHSTVSPTYQIDDLLDLREIV</sequence>
<dbReference type="InterPro" id="IPR023214">
    <property type="entry name" value="HAD_sf"/>
</dbReference>
<accession>A0A0R2IKN3</accession>
<dbReference type="Gene3D" id="3.40.50.1000">
    <property type="entry name" value="HAD superfamily/HAD-like"/>
    <property type="match status" value="1"/>
</dbReference>
<dbReference type="InterPro" id="IPR006439">
    <property type="entry name" value="HAD-SF_hydro_IA"/>
</dbReference>
<dbReference type="Pfam" id="PF13419">
    <property type="entry name" value="HAD_2"/>
    <property type="match status" value="1"/>
</dbReference>
<dbReference type="InterPro" id="IPR036412">
    <property type="entry name" value="HAD-like_sf"/>
</dbReference>
<dbReference type="PATRIC" id="fig|319652.3.peg.1924"/>
<dbReference type="NCBIfam" id="TIGR02254">
    <property type="entry name" value="YjjG_YfnB"/>
    <property type="match status" value="1"/>
</dbReference>
<dbReference type="GO" id="GO:0008253">
    <property type="term" value="F:5'-nucleotidase activity"/>
    <property type="evidence" value="ECO:0007669"/>
    <property type="project" value="InterPro"/>
</dbReference>
<gene>
    <name evidence="1" type="ORF">IV80_GL001891</name>
</gene>
<protein>
    <submittedName>
        <fullName evidence="1">HAD superfamily hydrolase</fullName>
    </submittedName>
</protein>
<dbReference type="Gene3D" id="1.10.150.240">
    <property type="entry name" value="Putative phosphatase, domain 2"/>
    <property type="match status" value="1"/>
</dbReference>
<dbReference type="SFLD" id="SFLDS00003">
    <property type="entry name" value="Haloacid_Dehalogenase"/>
    <property type="match status" value="1"/>
</dbReference>
<dbReference type="AlphaFoldDB" id="A0A0R2IKN3"/>
<dbReference type="Proteomes" id="UP000051568">
    <property type="component" value="Unassembled WGS sequence"/>
</dbReference>
<dbReference type="EMBL" id="JQBR01000008">
    <property type="protein sequence ID" value="KRN65609.1"/>
    <property type="molecule type" value="Genomic_DNA"/>
</dbReference>
<dbReference type="InterPro" id="IPR011951">
    <property type="entry name" value="HAD-SF_hydro_IA_YjjG/PynA"/>
</dbReference>
<dbReference type="SFLD" id="SFLDG01135">
    <property type="entry name" value="C1.5.6:_HAD__Beta-PGM__Phospha"/>
    <property type="match status" value="1"/>
</dbReference>
<evidence type="ECO:0000313" key="1">
    <source>
        <dbReference type="EMBL" id="KRN65609.1"/>
    </source>
</evidence>
<dbReference type="SUPFAM" id="SSF56784">
    <property type="entry name" value="HAD-like"/>
    <property type="match status" value="1"/>
</dbReference>
<dbReference type="RefSeq" id="WP_057751891.1">
    <property type="nucleotide sequence ID" value="NZ_BJVH01000008.1"/>
</dbReference>
<dbReference type="PANTHER" id="PTHR47478">
    <property type="match status" value="1"/>
</dbReference>
<dbReference type="CDD" id="cd04305">
    <property type="entry name" value="HAD_Neu5Ac-Pase_like"/>
    <property type="match status" value="1"/>
</dbReference>
<dbReference type="NCBIfam" id="TIGR01549">
    <property type="entry name" value="HAD-SF-IA-v1"/>
    <property type="match status" value="1"/>
</dbReference>
<name>A0A0R2IKN3_9LACO</name>
<dbReference type="SFLD" id="SFLDG01129">
    <property type="entry name" value="C1.5:_HAD__Beta-PGM__Phosphata"/>
    <property type="match status" value="1"/>
</dbReference>
<dbReference type="NCBIfam" id="TIGR01509">
    <property type="entry name" value="HAD-SF-IA-v3"/>
    <property type="match status" value="1"/>
</dbReference>
<reference evidence="1 2" key="1">
    <citation type="journal article" date="2015" name="Genome Announc.">
        <title>Expanding the biotechnology potential of lactobacilli through comparative genomics of 213 strains and associated genera.</title>
        <authorList>
            <person name="Sun Z."/>
            <person name="Harris H.M."/>
            <person name="McCann A."/>
            <person name="Guo C."/>
            <person name="Argimon S."/>
            <person name="Zhang W."/>
            <person name="Yang X."/>
            <person name="Jeffery I.B."/>
            <person name="Cooney J.C."/>
            <person name="Kagawa T.F."/>
            <person name="Liu W."/>
            <person name="Song Y."/>
            <person name="Salvetti E."/>
            <person name="Wrobel A."/>
            <person name="Rasinkangas P."/>
            <person name="Parkhill J."/>
            <person name="Rea M.C."/>
            <person name="O'Sullivan O."/>
            <person name="Ritari J."/>
            <person name="Douillard F.P."/>
            <person name="Paul Ross R."/>
            <person name="Yang R."/>
            <person name="Briner A.E."/>
            <person name="Felis G.E."/>
            <person name="de Vos W.M."/>
            <person name="Barrangou R."/>
            <person name="Klaenhammer T.R."/>
            <person name="Caufield P.W."/>
            <person name="Cui Y."/>
            <person name="Zhang H."/>
            <person name="O'Toole P.W."/>
        </authorList>
    </citation>
    <scope>NUCLEOTIDE SEQUENCE [LARGE SCALE GENOMIC DNA]</scope>
    <source>
        <strain evidence="1 2">DSM 17757</strain>
    </source>
</reference>
<dbReference type="PANTHER" id="PTHR47478:SF1">
    <property type="entry name" value="PYRIMIDINE 5'-NUCLEOTIDASE YJJG"/>
    <property type="match status" value="1"/>
</dbReference>
<dbReference type="OrthoDB" id="9802350at2"/>
<organism evidence="1 2">
    <name type="scientific">Pediococcus cellicola</name>
    <dbReference type="NCBI Taxonomy" id="319652"/>
    <lineage>
        <taxon>Bacteria</taxon>
        <taxon>Bacillati</taxon>
        <taxon>Bacillota</taxon>
        <taxon>Bacilli</taxon>
        <taxon>Lactobacillales</taxon>
        <taxon>Lactobacillaceae</taxon>
        <taxon>Pediococcus</taxon>
    </lineage>
</organism>
<dbReference type="InterPro" id="IPR023198">
    <property type="entry name" value="PGP-like_dom2"/>
</dbReference>
<dbReference type="InterPro" id="IPR041492">
    <property type="entry name" value="HAD_2"/>
</dbReference>
<comment type="caution">
    <text evidence="1">The sequence shown here is derived from an EMBL/GenBank/DDBJ whole genome shotgun (WGS) entry which is preliminary data.</text>
</comment>